<protein>
    <submittedName>
        <fullName evidence="1">Amine oxidase</fullName>
    </submittedName>
</protein>
<feature type="non-terminal residue" evidence="1">
    <location>
        <position position="1"/>
    </location>
</feature>
<reference evidence="1 2" key="1">
    <citation type="submission" date="2019-08" db="EMBL/GenBank/DDBJ databases">
        <authorList>
            <person name="Luo N."/>
        </authorList>
    </citation>
    <scope>NUCLEOTIDE SEQUENCE [LARGE SCALE GENOMIC DNA]</scope>
    <source>
        <strain evidence="1 2">NCIMB 9442</strain>
    </source>
</reference>
<evidence type="ECO:0000313" key="2">
    <source>
        <dbReference type="Proteomes" id="UP001194469"/>
    </source>
</evidence>
<proteinExistence type="predicted"/>
<gene>
    <name evidence="1" type="ORF">FVW20_16215</name>
</gene>
<name>A0ABS0J7S6_9BACT</name>
<comment type="caution">
    <text evidence="1">The sequence shown here is derived from an EMBL/GenBank/DDBJ whole genome shotgun (WGS) entry which is preliminary data.</text>
</comment>
<dbReference type="EMBL" id="VRYY01000612">
    <property type="protein sequence ID" value="MBG3878513.1"/>
    <property type="molecule type" value="Genomic_DNA"/>
</dbReference>
<dbReference type="InterPro" id="IPR036188">
    <property type="entry name" value="FAD/NAD-bd_sf"/>
</dbReference>
<accession>A0ABS0J7S6</accession>
<dbReference type="Proteomes" id="UP001194469">
    <property type="component" value="Unassembled WGS sequence"/>
</dbReference>
<evidence type="ECO:0000313" key="1">
    <source>
        <dbReference type="EMBL" id="MBG3878513.1"/>
    </source>
</evidence>
<keyword evidence="2" id="KW-1185">Reference proteome</keyword>
<organism evidence="1 2">
    <name type="scientific">Nitratidesulfovibrio oxamicus</name>
    <dbReference type="NCBI Taxonomy" id="32016"/>
    <lineage>
        <taxon>Bacteria</taxon>
        <taxon>Pseudomonadati</taxon>
        <taxon>Thermodesulfobacteriota</taxon>
        <taxon>Desulfovibrionia</taxon>
        <taxon>Desulfovibrionales</taxon>
        <taxon>Desulfovibrionaceae</taxon>
        <taxon>Nitratidesulfovibrio</taxon>
    </lineage>
</organism>
<dbReference type="Gene3D" id="3.50.50.60">
    <property type="entry name" value="FAD/NAD(P)-binding domain"/>
    <property type="match status" value="1"/>
</dbReference>
<sequence length="196" mass="21812">LIRDQIGAGPAAAMVGDDLRAAAGQLARNGVYVAGVGVDGMRDDDTCWMYFPESNAPFYRLTNFHNYSPNNAARPGQQRALMAETSWSVHKPEQLDTLMDKTVEGLVNTSMLHPDERERIASRWSIAVDYGYPVPTLGRDAALRTLQPWLEAHGIHSRGRFGGWKYEAANMDHSVMQGVEWAGRMVLGEEETTYKL</sequence>